<dbReference type="GO" id="GO:0003682">
    <property type="term" value="F:chromatin binding"/>
    <property type="evidence" value="ECO:0007669"/>
    <property type="project" value="EnsemblFungi"/>
</dbReference>
<evidence type="ECO:0000256" key="2">
    <source>
        <dbReference type="ARBA" id="ARBA00007421"/>
    </source>
</evidence>
<dbReference type="HOGENOM" id="CLU_022671_0_0_1"/>
<evidence type="ECO:0000313" key="9">
    <source>
        <dbReference type="EMBL" id="CCH61316.1"/>
    </source>
</evidence>
<feature type="region of interest" description="Disordered" evidence="6">
    <location>
        <begin position="76"/>
        <end position="120"/>
    </location>
</feature>
<dbReference type="InterPro" id="IPR056773">
    <property type="entry name" value="WHD_ORC2"/>
</dbReference>
<dbReference type="AlphaFoldDB" id="I2H4L4"/>
<comment type="similarity">
    <text evidence="2 5">Belongs to the ORC2 family.</text>
</comment>
<dbReference type="Pfam" id="PF24882">
    <property type="entry name" value="WHD_ORC2"/>
    <property type="match status" value="1"/>
</dbReference>
<dbReference type="FunCoup" id="I2H4L4">
    <property type="interactions" value="1103"/>
</dbReference>
<accession>I2H4L4</accession>
<dbReference type="GO" id="GO:0005656">
    <property type="term" value="C:nuclear pre-replicative complex"/>
    <property type="evidence" value="ECO:0007669"/>
    <property type="project" value="EnsemblFungi"/>
</dbReference>
<dbReference type="GO" id="GO:0003688">
    <property type="term" value="F:DNA replication origin binding"/>
    <property type="evidence" value="ECO:0007669"/>
    <property type="project" value="UniProtKB-UniRule"/>
</dbReference>
<keyword evidence="3 5" id="KW-0235">DNA replication</keyword>
<dbReference type="Proteomes" id="UP000002866">
    <property type="component" value="Chromosome 5"/>
</dbReference>
<dbReference type="PANTHER" id="PTHR14052">
    <property type="entry name" value="ORIGIN RECOGNITION COMPLEX SUBUNIT 2"/>
    <property type="match status" value="1"/>
</dbReference>
<evidence type="ECO:0000259" key="7">
    <source>
        <dbReference type="Pfam" id="PF04084"/>
    </source>
</evidence>
<dbReference type="STRING" id="1071380.I2H4L4"/>
<dbReference type="PANTHER" id="PTHR14052:SF0">
    <property type="entry name" value="ORIGIN RECOGNITION COMPLEX SUBUNIT 2"/>
    <property type="match status" value="1"/>
</dbReference>
<dbReference type="GO" id="GO:0000781">
    <property type="term" value="C:chromosome, telomeric region"/>
    <property type="evidence" value="ECO:0007669"/>
    <property type="project" value="GOC"/>
</dbReference>
<dbReference type="OrthoDB" id="346673at2759"/>
<proteinExistence type="inferred from homology"/>
<evidence type="ECO:0000259" key="8">
    <source>
        <dbReference type="Pfam" id="PF24882"/>
    </source>
</evidence>
<dbReference type="KEGG" id="tbl:TBLA_0E02600"/>
<dbReference type="Pfam" id="PF04084">
    <property type="entry name" value="RecA-like_ORC2"/>
    <property type="match status" value="1"/>
</dbReference>
<comment type="subcellular location">
    <subcellularLocation>
        <location evidence="1 5">Nucleus</location>
    </subcellularLocation>
</comment>
<protein>
    <recommendedName>
        <fullName evidence="5">Origin recognition complex subunit 2</fullName>
    </recommendedName>
</protein>
<feature type="region of interest" description="Disordered" evidence="6">
    <location>
        <begin position="149"/>
        <end position="177"/>
    </location>
</feature>
<comment type="function">
    <text evidence="5">Component of the origin recognition complex (ORC) that binds origins of replication. DNA-binding is ATP-dependent. ORC is required to assemble the pre-replication complex necessary to initiate DNA replication.</text>
</comment>
<sequence>MSEEDIIEHTEIWSSPSKGGTSTSAITTASSTFLPTSSRNLGSIRKSPIKKQAGAGTITMRRTKRKLLDRIEVLSKNSKEESESEKSESTPILKPARKRGRPRKIPEPDIKPEASFEIPNSPFIENKKSQEATDPNCNLLNSSLSLEIPSIPAQQKDTPSTRDRSESPVKLESSLSTHHDFTSPLKQVILDNLKEYKGNISPTKFTLNRNFIPTPVPPKTKFKGKTVTINRRSQASTFFDTYEGYFDQRKSLRVKLSKNSLAQAQEISRQEFSIITDLFGNNLHKSARDKLRSLQEKMFPQFWLELNQGFSLLFYGVGSKRLLLEDFAIKYLSPKITRLTAKTNLNTKEHPVGKLQKGIPCLVINGYNPTCNYRDIYQEVLKLLQPEQELSRSETKFWGNHVLLHIQKLIEIYKTEPPLIKLIIVVHNLDGPSVRKVAFQTMLSYLSRIRQVALIASTDHIYAPVLWDNNRSENFNFVFHDVTNFESSSVETSFHDVMKIGKSESSTGAQGAKYVLQSLTVNSKKLFKLLIECQLSNMESHMANTKGVVPPSKKGTPTVGIEFKIFAQMCATDFIASSDSSLRSMLSEFVEHKMATVSKNNVGTELIWIPYGYAEMVKLLESVLKDI</sequence>
<evidence type="ECO:0000256" key="4">
    <source>
        <dbReference type="ARBA" id="ARBA00023242"/>
    </source>
</evidence>
<name>I2H4L4_HENB6</name>
<feature type="compositionally biased region" description="Basic and acidic residues" evidence="6">
    <location>
        <begin position="104"/>
        <end position="114"/>
    </location>
</feature>
<reference evidence="9 10" key="1">
    <citation type="journal article" date="2011" name="Proc. Natl. Acad. Sci. U.S.A.">
        <title>Evolutionary erosion of yeast sex chromosomes by mating-type switching accidents.</title>
        <authorList>
            <person name="Gordon J.L."/>
            <person name="Armisen D."/>
            <person name="Proux-Wera E."/>
            <person name="Oheigeartaigh S.S."/>
            <person name="Byrne K.P."/>
            <person name="Wolfe K.H."/>
        </authorList>
    </citation>
    <scope>NUCLEOTIDE SEQUENCE [LARGE SCALE GENOMIC DNA]</scope>
    <source>
        <strain evidence="10">ATCC 34711 / CBS 6284 / DSM 70876 / NBRC 10599 / NRRL Y-10934 / UCD 77-7</strain>
    </source>
</reference>
<dbReference type="GO" id="GO:0031509">
    <property type="term" value="P:subtelomeric heterochromatin formation"/>
    <property type="evidence" value="ECO:0007669"/>
    <property type="project" value="EnsemblFungi"/>
</dbReference>
<evidence type="ECO:0000313" key="10">
    <source>
        <dbReference type="Proteomes" id="UP000002866"/>
    </source>
</evidence>
<evidence type="ECO:0000256" key="6">
    <source>
        <dbReference type="SAM" id="MobiDB-lite"/>
    </source>
</evidence>
<dbReference type="GO" id="GO:0006267">
    <property type="term" value="P:pre-replicative complex assembly involved in nuclear cell cycle DNA replication"/>
    <property type="evidence" value="ECO:0007669"/>
    <property type="project" value="EnsemblFungi"/>
</dbReference>
<feature type="region of interest" description="Disordered" evidence="6">
    <location>
        <begin position="1"/>
        <end position="58"/>
    </location>
</feature>
<comment type="subunit">
    <text evidence="5">Component of the origin recognition complex (ORC).</text>
</comment>
<feature type="domain" description="Origin recognition complex subunit 2 RecA-like" evidence="7">
    <location>
        <begin position="288"/>
        <end position="482"/>
    </location>
</feature>
<evidence type="ECO:0000256" key="5">
    <source>
        <dbReference type="RuleBase" id="RU368084"/>
    </source>
</evidence>
<dbReference type="OMA" id="FIEHKMA"/>
<evidence type="ECO:0000256" key="3">
    <source>
        <dbReference type="ARBA" id="ARBA00022705"/>
    </source>
</evidence>
<dbReference type="InterPro" id="IPR007220">
    <property type="entry name" value="ORC2"/>
</dbReference>
<dbReference type="GO" id="GO:0031261">
    <property type="term" value="C:DNA replication preinitiation complex"/>
    <property type="evidence" value="ECO:0007669"/>
    <property type="project" value="EnsemblFungi"/>
</dbReference>
<dbReference type="GeneID" id="14496389"/>
<feature type="compositionally biased region" description="Low complexity" evidence="6">
    <location>
        <begin position="17"/>
        <end position="32"/>
    </location>
</feature>
<dbReference type="InParanoid" id="I2H4L4"/>
<dbReference type="InterPro" id="IPR056772">
    <property type="entry name" value="RecA-like_ORC2"/>
</dbReference>
<feature type="domain" description="Origin recognition complex subunit 2 winged-helix" evidence="8">
    <location>
        <begin position="554"/>
        <end position="615"/>
    </location>
</feature>
<feature type="compositionally biased region" description="Basic and acidic residues" evidence="6">
    <location>
        <begin position="159"/>
        <end position="169"/>
    </location>
</feature>
<feature type="compositionally biased region" description="Basic and acidic residues" evidence="6">
    <location>
        <begin position="76"/>
        <end position="88"/>
    </location>
</feature>
<organism evidence="9 10">
    <name type="scientific">Henningerozyma blattae (strain ATCC 34711 / CBS 6284 / DSM 70876 / NBRC 10599 / NRRL Y-10934 / UCD 77-7)</name>
    <name type="common">Yeast</name>
    <name type="synonym">Tetrapisispora blattae</name>
    <dbReference type="NCBI Taxonomy" id="1071380"/>
    <lineage>
        <taxon>Eukaryota</taxon>
        <taxon>Fungi</taxon>
        <taxon>Dikarya</taxon>
        <taxon>Ascomycota</taxon>
        <taxon>Saccharomycotina</taxon>
        <taxon>Saccharomycetes</taxon>
        <taxon>Saccharomycetales</taxon>
        <taxon>Saccharomycetaceae</taxon>
        <taxon>Henningerozyma</taxon>
    </lineage>
</organism>
<dbReference type="GO" id="GO:0030466">
    <property type="term" value="P:silent mating-type cassette heterochromatin formation"/>
    <property type="evidence" value="ECO:0007669"/>
    <property type="project" value="EnsemblFungi"/>
</dbReference>
<dbReference type="RefSeq" id="XP_004180835.1">
    <property type="nucleotide sequence ID" value="XM_004180787.1"/>
</dbReference>
<dbReference type="GO" id="GO:0005664">
    <property type="term" value="C:nuclear origin of replication recognition complex"/>
    <property type="evidence" value="ECO:0007669"/>
    <property type="project" value="UniProtKB-UniRule"/>
</dbReference>
<dbReference type="eggNOG" id="KOG2928">
    <property type="taxonomic scope" value="Eukaryota"/>
</dbReference>
<evidence type="ECO:0000256" key="1">
    <source>
        <dbReference type="ARBA" id="ARBA00004123"/>
    </source>
</evidence>
<gene>
    <name evidence="9" type="primary">TBLA0E02600</name>
    <name evidence="9" type="ORF">TBLA_0E02600</name>
</gene>
<keyword evidence="4 5" id="KW-0539">Nucleus</keyword>
<dbReference type="EMBL" id="HE806320">
    <property type="protein sequence ID" value="CCH61316.1"/>
    <property type="molecule type" value="Genomic_DNA"/>
</dbReference>
<keyword evidence="10" id="KW-1185">Reference proteome</keyword>
<dbReference type="GO" id="GO:0006270">
    <property type="term" value="P:DNA replication initiation"/>
    <property type="evidence" value="ECO:0007669"/>
    <property type="project" value="EnsemblFungi"/>
</dbReference>